<dbReference type="AlphaFoldDB" id="A0A495VAK0"/>
<evidence type="ECO:0000259" key="2">
    <source>
        <dbReference type="Pfam" id="PF12625"/>
    </source>
</evidence>
<evidence type="ECO:0000256" key="1">
    <source>
        <dbReference type="ARBA" id="ARBA00023125"/>
    </source>
</evidence>
<dbReference type="GO" id="GO:0005829">
    <property type="term" value="C:cytosol"/>
    <property type="evidence" value="ECO:0007669"/>
    <property type="project" value="TreeGrafter"/>
</dbReference>
<organism evidence="3 4">
    <name type="scientific">Thiocapsa rosea</name>
    <dbReference type="NCBI Taxonomy" id="69360"/>
    <lineage>
        <taxon>Bacteria</taxon>
        <taxon>Pseudomonadati</taxon>
        <taxon>Pseudomonadota</taxon>
        <taxon>Gammaproteobacteria</taxon>
        <taxon>Chromatiales</taxon>
        <taxon>Chromatiaceae</taxon>
        <taxon>Thiocapsa</taxon>
    </lineage>
</organism>
<proteinExistence type="predicted"/>
<reference evidence="3 4" key="1">
    <citation type="submission" date="2018-10" db="EMBL/GenBank/DDBJ databases">
        <title>Genomic Encyclopedia of Archaeal and Bacterial Type Strains, Phase II (KMG-II): from individual species to whole genera.</title>
        <authorList>
            <person name="Goeker M."/>
        </authorList>
    </citation>
    <scope>NUCLEOTIDE SEQUENCE [LARGE SCALE GENOMIC DNA]</scope>
    <source>
        <strain evidence="3 4">DSM 235</strain>
    </source>
</reference>
<comment type="caution">
    <text evidence="3">The sequence shown here is derived from an EMBL/GenBank/DDBJ whole genome shotgun (WGS) entry which is preliminary data.</text>
</comment>
<keyword evidence="1" id="KW-0238">DNA-binding</keyword>
<dbReference type="EMBL" id="RBXL01000001">
    <property type="protein sequence ID" value="RKT45485.1"/>
    <property type="molecule type" value="Genomic_DNA"/>
</dbReference>
<dbReference type="Pfam" id="PF12625">
    <property type="entry name" value="Arabinose_bd"/>
    <property type="match status" value="1"/>
</dbReference>
<dbReference type="GO" id="GO:0000976">
    <property type="term" value="F:transcription cis-regulatory region binding"/>
    <property type="evidence" value="ECO:0007669"/>
    <property type="project" value="TreeGrafter"/>
</dbReference>
<evidence type="ECO:0000313" key="3">
    <source>
        <dbReference type="EMBL" id="RKT45485.1"/>
    </source>
</evidence>
<gene>
    <name evidence="3" type="ORF">BDD21_2944</name>
</gene>
<protein>
    <submittedName>
        <fullName evidence="3">AraC-type transcriptional regulator</fullName>
    </submittedName>
</protein>
<dbReference type="PANTHER" id="PTHR47894:SF4">
    <property type="entry name" value="HTH-TYPE TRANSCRIPTIONAL REGULATOR GADX"/>
    <property type="match status" value="1"/>
</dbReference>
<accession>A0A495VAK0</accession>
<dbReference type="Proteomes" id="UP000274556">
    <property type="component" value="Unassembled WGS sequence"/>
</dbReference>
<evidence type="ECO:0000313" key="4">
    <source>
        <dbReference type="Proteomes" id="UP000274556"/>
    </source>
</evidence>
<dbReference type="GO" id="GO:0003700">
    <property type="term" value="F:DNA-binding transcription factor activity"/>
    <property type="evidence" value="ECO:0007669"/>
    <property type="project" value="TreeGrafter"/>
</dbReference>
<keyword evidence="4" id="KW-1185">Reference proteome</keyword>
<name>A0A495VAK0_9GAMM</name>
<dbReference type="InterPro" id="IPR032687">
    <property type="entry name" value="AraC-type_N"/>
</dbReference>
<dbReference type="PANTHER" id="PTHR47894">
    <property type="entry name" value="HTH-TYPE TRANSCRIPTIONAL REGULATOR GADX"/>
    <property type="match status" value="1"/>
</dbReference>
<sequence>MKALVGPAWKPSEVCLPRNRPAETVPYQAHFRVRLRFGAPHAAIVFPSADLARPLRSPNALAFSQAIEDLEAFEALAGMTFAQRVRHLLRRRLIAGAGPDDVGLEQVARLFAMHRHTLNRRLRDPGTSFHALLGQTRSEIAYHLARYPSGHAGRGERIGVCGCHGILPCLSPFGAGREPPRSHGARRISRTERTILGVALIEAPSLAVAHAPVLGHFVVKYQSHASSVIDPEDDRWHVQLAPYLWLPSVAANLDLEVGVRGQVLIPDTRWFLPLGTASAMASATQTAAGCRYPRQPTLNRVRSDMHHFQVVFGLGDITDLGGNAV</sequence>
<feature type="domain" description="HTH-type transcriptional regulator AraC-type N-terminal" evidence="2">
    <location>
        <begin position="1"/>
        <end position="55"/>
    </location>
</feature>